<keyword evidence="4 7" id="KW-0812">Transmembrane</keyword>
<feature type="transmembrane region" description="Helical" evidence="7">
    <location>
        <begin position="40"/>
        <end position="59"/>
    </location>
</feature>
<dbReference type="GO" id="GO:0005886">
    <property type="term" value="C:plasma membrane"/>
    <property type="evidence" value="ECO:0007669"/>
    <property type="project" value="UniProtKB-SubCell"/>
</dbReference>
<evidence type="ECO:0000256" key="1">
    <source>
        <dbReference type="ARBA" id="ARBA00004651"/>
    </source>
</evidence>
<dbReference type="GeneID" id="84790722"/>
<reference evidence="8 9" key="1">
    <citation type="submission" date="2009-08" db="EMBL/GenBank/DDBJ databases">
        <authorList>
            <person name="Qin X."/>
            <person name="Bachman B."/>
            <person name="Battles P."/>
            <person name="Bell A."/>
            <person name="Bess C."/>
            <person name="Bickham C."/>
            <person name="Chaboub L."/>
            <person name="Chen D."/>
            <person name="Coyle M."/>
            <person name="Deiros D.R."/>
            <person name="Dinh H."/>
            <person name="Forbes L."/>
            <person name="Fowler G."/>
            <person name="Francisco L."/>
            <person name="Fu Q."/>
            <person name="Gubbala S."/>
            <person name="Hale W."/>
            <person name="Han Y."/>
            <person name="Hemphill L."/>
            <person name="Highlander S.K."/>
            <person name="Hirani K."/>
            <person name="Hogues M."/>
            <person name="Jackson L."/>
            <person name="Jakkamsetti A."/>
            <person name="Javaid M."/>
            <person name="Jiang H."/>
            <person name="Korchina V."/>
            <person name="Kovar C."/>
            <person name="Lara F."/>
            <person name="Lee S."/>
            <person name="Mata R."/>
            <person name="Mathew T."/>
            <person name="Moen C."/>
            <person name="Morales K."/>
            <person name="Munidasa M."/>
            <person name="Nazareth L."/>
            <person name="Ngo R."/>
            <person name="Nguyen L."/>
            <person name="Okwuonu G."/>
            <person name="Ongeri F."/>
            <person name="Patil S."/>
            <person name="Petrosino J."/>
            <person name="Pham C."/>
            <person name="Pham P."/>
            <person name="Pu L.-L."/>
            <person name="Puazo M."/>
            <person name="Raj R."/>
            <person name="Reid J."/>
            <person name="Rouhana J."/>
            <person name="Saada N."/>
            <person name="Shang Y."/>
            <person name="Simmons D."/>
            <person name="Thornton R."/>
            <person name="Warren J."/>
            <person name="Weissenberger G."/>
            <person name="Zhang J."/>
            <person name="Zhang L."/>
            <person name="Zhou C."/>
            <person name="Zhu D."/>
            <person name="Muzny D."/>
            <person name="Worley K."/>
            <person name="Gibbs R."/>
        </authorList>
    </citation>
    <scope>NUCLEOTIDE SEQUENCE [LARGE SCALE GENOMIC DNA]</scope>
    <source>
        <strain evidence="9">ATCC 15826 / DSM 8339 / NCTC 10426 / 6573</strain>
    </source>
</reference>
<protein>
    <recommendedName>
        <fullName evidence="7">UPF0056 membrane protein</fullName>
    </recommendedName>
</protein>
<feature type="transmembrane region" description="Helical" evidence="7">
    <location>
        <begin position="175"/>
        <end position="196"/>
    </location>
</feature>
<evidence type="ECO:0000256" key="7">
    <source>
        <dbReference type="RuleBase" id="RU362048"/>
    </source>
</evidence>
<feature type="transmembrane region" description="Helical" evidence="7">
    <location>
        <begin position="140"/>
        <end position="163"/>
    </location>
</feature>
<comment type="caution">
    <text evidence="8">The sequence shown here is derived from an EMBL/GenBank/DDBJ whole genome shotgun (WGS) entry which is preliminary data.</text>
</comment>
<dbReference type="Proteomes" id="UP000004870">
    <property type="component" value="Unassembled WGS sequence"/>
</dbReference>
<dbReference type="NCBIfam" id="TIGR00427">
    <property type="entry name" value="NAAT family transporter"/>
    <property type="match status" value="1"/>
</dbReference>
<organism evidence="8 9">
    <name type="scientific">Cardiobacterium hominis (strain ATCC 15826 / DSM 8339 / NCTC 10426 / 6573)</name>
    <dbReference type="NCBI Taxonomy" id="638300"/>
    <lineage>
        <taxon>Bacteria</taxon>
        <taxon>Pseudomonadati</taxon>
        <taxon>Pseudomonadota</taxon>
        <taxon>Gammaproteobacteria</taxon>
        <taxon>Cardiobacteriales</taxon>
        <taxon>Cardiobacteriaceae</taxon>
        <taxon>Cardiobacterium</taxon>
    </lineage>
</organism>
<evidence type="ECO:0000256" key="3">
    <source>
        <dbReference type="ARBA" id="ARBA00022475"/>
    </source>
</evidence>
<accession>C8NCU9</accession>
<dbReference type="AlphaFoldDB" id="C8NCU9"/>
<feature type="transmembrane region" description="Helical" evidence="7">
    <location>
        <begin position="6"/>
        <end position="28"/>
    </location>
</feature>
<evidence type="ECO:0000256" key="5">
    <source>
        <dbReference type="ARBA" id="ARBA00022989"/>
    </source>
</evidence>
<dbReference type="RefSeq" id="WP_004142958.1">
    <property type="nucleotide sequence ID" value="NZ_GG694029.1"/>
</dbReference>
<dbReference type="OrthoDB" id="21094at2"/>
<keyword evidence="6 7" id="KW-0472">Membrane</keyword>
<comment type="similarity">
    <text evidence="2 7">Belongs to the UPF0056 (MarC) family.</text>
</comment>
<sequence>METLWATAITLFLIMDPLGNVPIFLVVLEHVAEHRRRYIILRELIIALIVMLLFLFAGPAMLRTLGISPEAVAIAGGLVLLIIAIRMIFPLRGSSVMGDDDEDHGEPLLVPLAIPLLAGPSLLATLMLRANSGNILQHTLPALLLAWAASAVILLASPFLYRIFGNRGLKAMERLMGMVLICISVQMLLNAFARVLH</sequence>
<keyword evidence="5 7" id="KW-1133">Transmembrane helix</keyword>
<comment type="subcellular location">
    <subcellularLocation>
        <location evidence="1 7">Cell membrane</location>
        <topology evidence="1 7">Multi-pass membrane protein</topology>
    </subcellularLocation>
</comment>
<keyword evidence="3" id="KW-1003">Cell membrane</keyword>
<name>C8NCU9_CARH6</name>
<dbReference type="Pfam" id="PF01914">
    <property type="entry name" value="MarC"/>
    <property type="match status" value="1"/>
</dbReference>
<dbReference type="PANTHER" id="PTHR33508">
    <property type="entry name" value="UPF0056 MEMBRANE PROTEIN YHCE"/>
    <property type="match status" value="1"/>
</dbReference>
<keyword evidence="9" id="KW-1185">Reference proteome</keyword>
<dbReference type="InterPro" id="IPR002771">
    <property type="entry name" value="Multi_antbiot-R_MarC"/>
</dbReference>
<evidence type="ECO:0000256" key="2">
    <source>
        <dbReference type="ARBA" id="ARBA00009784"/>
    </source>
</evidence>
<evidence type="ECO:0000256" key="4">
    <source>
        <dbReference type="ARBA" id="ARBA00022692"/>
    </source>
</evidence>
<dbReference type="EMBL" id="ACKY01000127">
    <property type="protein sequence ID" value="EEV87574.1"/>
    <property type="molecule type" value="Genomic_DNA"/>
</dbReference>
<feature type="transmembrane region" description="Helical" evidence="7">
    <location>
        <begin position="71"/>
        <end position="89"/>
    </location>
</feature>
<gene>
    <name evidence="8" type="primary">yhgN</name>
    <name evidence="8" type="ORF">HMPREF0198_2327</name>
</gene>
<evidence type="ECO:0000256" key="6">
    <source>
        <dbReference type="ARBA" id="ARBA00023136"/>
    </source>
</evidence>
<dbReference type="HOGENOM" id="CLU_079909_1_1_6"/>
<evidence type="ECO:0000313" key="8">
    <source>
        <dbReference type="EMBL" id="EEV87574.1"/>
    </source>
</evidence>
<proteinExistence type="inferred from homology"/>
<dbReference type="STRING" id="2718.CHUV0807_0670"/>
<feature type="transmembrane region" description="Helical" evidence="7">
    <location>
        <begin position="109"/>
        <end position="128"/>
    </location>
</feature>
<dbReference type="PANTHER" id="PTHR33508:SF10">
    <property type="entry name" value="UPF0056 INNER MEMBRANE PROTEIN YHGN"/>
    <property type="match status" value="1"/>
</dbReference>
<evidence type="ECO:0000313" key="9">
    <source>
        <dbReference type="Proteomes" id="UP000004870"/>
    </source>
</evidence>